<dbReference type="InterPro" id="IPR041083">
    <property type="entry name" value="AAA_lid_10"/>
</dbReference>
<protein>
    <recommendedName>
        <fullName evidence="3 11">Origin recognition complex subunit 1</fullName>
    </recommendedName>
</protein>
<comment type="subunit">
    <text evidence="11">ORC is composed of six subunits.</text>
</comment>
<dbReference type="GO" id="GO:0016887">
    <property type="term" value="F:ATP hydrolysis activity"/>
    <property type="evidence" value="ECO:0007669"/>
    <property type="project" value="InterPro"/>
</dbReference>
<dbReference type="InterPro" id="IPR027417">
    <property type="entry name" value="P-loop_NTPase"/>
</dbReference>
<keyword evidence="6 11" id="KW-0547">Nucleotide-binding</keyword>
<feature type="region of interest" description="Disordered" evidence="12">
    <location>
        <begin position="357"/>
        <end position="420"/>
    </location>
</feature>
<proteinExistence type="inferred from homology"/>
<keyword evidence="4 11" id="KW-0235">DNA replication</keyword>
<comment type="function">
    <text evidence="11">Component of the origin recognition complex (ORC) that binds origins of replication. DNA-binding is ATP-dependent, however specific DNA sequences that define origins of replication have not been identified so far. ORC is required to assemble the pre-replication complex necessary to initiate DNA replication.</text>
</comment>
<evidence type="ECO:0000256" key="5">
    <source>
        <dbReference type="ARBA" id="ARBA00022723"/>
    </source>
</evidence>
<dbReference type="GeneID" id="111253554"/>
<evidence type="ECO:0000256" key="10">
    <source>
        <dbReference type="ARBA" id="ARBA00023242"/>
    </source>
</evidence>
<dbReference type="Gene3D" id="2.30.30.490">
    <property type="match status" value="1"/>
</dbReference>
<dbReference type="InterPro" id="IPR036390">
    <property type="entry name" value="WH_DNA-bd_sf"/>
</dbReference>
<dbReference type="RefSeq" id="XP_022668905.1">
    <property type="nucleotide sequence ID" value="XM_022813170.1"/>
</dbReference>
<dbReference type="SUPFAM" id="SSF52540">
    <property type="entry name" value="P-loop containing nucleoside triphosphate hydrolases"/>
    <property type="match status" value="1"/>
</dbReference>
<feature type="compositionally biased region" description="Acidic residues" evidence="12">
    <location>
        <begin position="380"/>
        <end position="393"/>
    </location>
</feature>
<evidence type="ECO:0000259" key="13">
    <source>
        <dbReference type="PROSITE" id="PS51038"/>
    </source>
</evidence>
<dbReference type="FunCoup" id="A0A7M7KPS1">
    <property type="interactions" value="137"/>
</dbReference>
<dbReference type="GO" id="GO:0005524">
    <property type="term" value="F:ATP binding"/>
    <property type="evidence" value="ECO:0007669"/>
    <property type="project" value="UniProtKB-KW"/>
</dbReference>
<evidence type="ECO:0000256" key="1">
    <source>
        <dbReference type="ARBA" id="ARBA00004123"/>
    </source>
</evidence>
<dbReference type="FunFam" id="3.40.50.300:FF:000199">
    <property type="entry name" value="Origin recognition complex subunit 1"/>
    <property type="match status" value="1"/>
</dbReference>
<keyword evidence="10 11" id="KW-0539">Nucleus</keyword>
<dbReference type="PANTHER" id="PTHR10763:SF23">
    <property type="entry name" value="ORIGIN RECOGNITION COMPLEX SUBUNIT 1"/>
    <property type="match status" value="1"/>
</dbReference>
<dbReference type="SUPFAM" id="SSF46785">
    <property type="entry name" value="Winged helix' DNA-binding domain"/>
    <property type="match status" value="1"/>
</dbReference>
<dbReference type="InParanoid" id="A0A7M7KPS1"/>
<dbReference type="PANTHER" id="PTHR10763">
    <property type="entry name" value="CELL DIVISION CONTROL PROTEIN 6-RELATED"/>
    <property type="match status" value="1"/>
</dbReference>
<evidence type="ECO:0000313" key="14">
    <source>
        <dbReference type="EnsemblMetazoa" id="XP_022668905"/>
    </source>
</evidence>
<feature type="compositionally biased region" description="Low complexity" evidence="12">
    <location>
        <begin position="320"/>
        <end position="331"/>
    </location>
</feature>
<dbReference type="GO" id="GO:0046872">
    <property type="term" value="F:metal ion binding"/>
    <property type="evidence" value="ECO:0007669"/>
    <property type="project" value="UniProtKB-KW"/>
</dbReference>
<comment type="subcellular location">
    <subcellularLocation>
        <location evidence="1 11">Nucleus</location>
    </subcellularLocation>
</comment>
<dbReference type="InterPro" id="IPR003593">
    <property type="entry name" value="AAA+_ATPase"/>
</dbReference>
<dbReference type="SMART" id="SM00382">
    <property type="entry name" value="AAA"/>
    <property type="match status" value="1"/>
</dbReference>
<feature type="compositionally biased region" description="Basic and acidic residues" evidence="12">
    <location>
        <begin position="357"/>
        <end position="366"/>
    </location>
</feature>
<evidence type="ECO:0000313" key="15">
    <source>
        <dbReference type="Proteomes" id="UP000594260"/>
    </source>
</evidence>
<dbReference type="InterPro" id="IPR050311">
    <property type="entry name" value="ORC1/CDC6"/>
</dbReference>
<dbReference type="Pfam" id="PF17872">
    <property type="entry name" value="AAA_lid_10"/>
    <property type="match status" value="1"/>
</dbReference>
<accession>A0A7M7KPS1</accession>
<evidence type="ECO:0000256" key="2">
    <source>
        <dbReference type="ARBA" id="ARBA00008398"/>
    </source>
</evidence>
<reference evidence="14" key="1">
    <citation type="submission" date="2021-01" db="UniProtKB">
        <authorList>
            <consortium name="EnsemblMetazoa"/>
        </authorList>
    </citation>
    <scope>IDENTIFICATION</scope>
</reference>
<keyword evidence="8" id="KW-0460">Magnesium</keyword>
<keyword evidence="7 11" id="KW-0067">ATP-binding</keyword>
<dbReference type="Pfam" id="PF09079">
    <property type="entry name" value="WHD_Cdc6"/>
    <property type="match status" value="1"/>
</dbReference>
<evidence type="ECO:0000256" key="7">
    <source>
        <dbReference type="ARBA" id="ARBA00022840"/>
    </source>
</evidence>
<feature type="region of interest" description="Disordered" evidence="12">
    <location>
        <begin position="308"/>
        <end position="335"/>
    </location>
</feature>
<dbReference type="InterPro" id="IPR001025">
    <property type="entry name" value="BAH_dom"/>
</dbReference>
<evidence type="ECO:0000256" key="9">
    <source>
        <dbReference type="ARBA" id="ARBA00023125"/>
    </source>
</evidence>
<evidence type="ECO:0000256" key="3">
    <source>
        <dbReference type="ARBA" id="ARBA00019081"/>
    </source>
</evidence>
<dbReference type="GO" id="GO:0003688">
    <property type="term" value="F:DNA replication origin binding"/>
    <property type="evidence" value="ECO:0007669"/>
    <property type="project" value="TreeGrafter"/>
</dbReference>
<dbReference type="PROSITE" id="PS51038">
    <property type="entry name" value="BAH"/>
    <property type="match status" value="1"/>
</dbReference>
<dbReference type="InterPro" id="IPR003959">
    <property type="entry name" value="ATPase_AAA_core"/>
</dbReference>
<dbReference type="FunFam" id="1.10.8.60:FF:000062">
    <property type="entry name" value="Origin recognition complex subunit 1"/>
    <property type="match status" value="1"/>
</dbReference>
<comment type="similarity">
    <text evidence="2 11">Belongs to the ORC1 family.</text>
</comment>
<dbReference type="KEGG" id="vde:111253554"/>
<dbReference type="GO" id="GO:0003682">
    <property type="term" value="F:chromatin binding"/>
    <property type="evidence" value="ECO:0007669"/>
    <property type="project" value="InterPro"/>
</dbReference>
<organism evidence="14 15">
    <name type="scientific">Varroa destructor</name>
    <name type="common">Honeybee mite</name>
    <dbReference type="NCBI Taxonomy" id="109461"/>
    <lineage>
        <taxon>Eukaryota</taxon>
        <taxon>Metazoa</taxon>
        <taxon>Ecdysozoa</taxon>
        <taxon>Arthropoda</taxon>
        <taxon>Chelicerata</taxon>
        <taxon>Arachnida</taxon>
        <taxon>Acari</taxon>
        <taxon>Parasitiformes</taxon>
        <taxon>Mesostigmata</taxon>
        <taxon>Gamasina</taxon>
        <taxon>Dermanyssoidea</taxon>
        <taxon>Varroidae</taxon>
        <taxon>Varroa</taxon>
    </lineage>
</organism>
<dbReference type="Proteomes" id="UP000594260">
    <property type="component" value="Unplaced"/>
</dbReference>
<dbReference type="GO" id="GO:0033314">
    <property type="term" value="P:mitotic DNA replication checkpoint signaling"/>
    <property type="evidence" value="ECO:0007669"/>
    <property type="project" value="TreeGrafter"/>
</dbReference>
<evidence type="ECO:0000256" key="4">
    <source>
        <dbReference type="ARBA" id="ARBA00022705"/>
    </source>
</evidence>
<evidence type="ECO:0000256" key="6">
    <source>
        <dbReference type="ARBA" id="ARBA00022741"/>
    </source>
</evidence>
<sequence>MSTRHRGRLEIPTWSEKAFDEDASFRWGDAADRPDNVSAKKGLKFYSGFELNGVLYNREDCVLIDNADALDASDGSQLYVARLEALCDLGEESKLGYRYQGWVSWYTRPSEAKKHKISLPHDIDDKREVLRSNPKTGGKQIDLETIRSKCKVIHVPETVTTLEFADVVDDDDNPQLYCRYEIINRQHLKAVITPATTPRKVSKTSSKVSTINVFKNKKVSAEEMGILDSLALEHKNVIKHEALVSMSPRKMVSPIKLVRNKNKENQYTPEKRIAIDTRRPDTVEKLSWKVSDLTVRTPQRSAFTEIMPNNKDIPQTPKSTNVNTVDTTTTTRSGRKVRRAMTFDEEEFPAARRSSIDKLNTLRDEDLLSEESYVGSSTEESTDESEGTDSDDDVIIKPKSKRSQGFTKGLMHTPSTKNVRGQLTRKANLKCSTNSKVISQKAPGMPLRRVFHRNNTNNDFEMALDKLHVCAVPDQLSCRETQFAEIFDFVESRLSDEAGGCMYISGVPGTGKTATVREVMTALNEAQKNYEVPKFKYIEINGMKLTEPHQAYVQILRQLTGKKTTPEHAAEVLTNMFKAKKSNAKSAMIVLLADELDLLWTRKQQVLYNLFDWPTHPNSRLVVVAIANTMDLPERMVMNKVASRMGLSRMTFQPYTFQELQEIVRARLDGLDLVDPDAVQLVSRKVAALSGDARRALDVCRRAVELSGKDDQRGAVQQTSTSPIKKAKKYPVTMRHVSQAIQEMFASAKMVAISSLSVNEQLLLRAIIEEFKRTGVEETVFHKVQSQYETLARLDGVAPVHCTLLSTMLARMASFRLLTLSDSRHDFQQKIYMNVTQDDVHFALKQLQKKESNFNND</sequence>
<dbReference type="CDD" id="cd04370">
    <property type="entry name" value="BAH"/>
    <property type="match status" value="1"/>
</dbReference>
<dbReference type="GO" id="GO:0006270">
    <property type="term" value="P:DNA replication initiation"/>
    <property type="evidence" value="ECO:0007669"/>
    <property type="project" value="TreeGrafter"/>
</dbReference>
<evidence type="ECO:0000256" key="8">
    <source>
        <dbReference type="ARBA" id="ARBA00022842"/>
    </source>
</evidence>
<dbReference type="GO" id="GO:0005664">
    <property type="term" value="C:nuclear origin of replication recognition complex"/>
    <property type="evidence" value="ECO:0007669"/>
    <property type="project" value="TreeGrafter"/>
</dbReference>
<keyword evidence="9 11" id="KW-0238">DNA-binding</keyword>
<evidence type="ECO:0000256" key="12">
    <source>
        <dbReference type="SAM" id="MobiDB-lite"/>
    </source>
</evidence>
<feature type="domain" description="BAH" evidence="13">
    <location>
        <begin position="54"/>
        <end position="193"/>
    </location>
</feature>
<dbReference type="Pfam" id="PF00004">
    <property type="entry name" value="AAA"/>
    <property type="match status" value="1"/>
</dbReference>
<dbReference type="Gene3D" id="1.10.8.60">
    <property type="match status" value="1"/>
</dbReference>
<dbReference type="AlphaFoldDB" id="A0A7M7KPS1"/>
<dbReference type="EnsemblMetazoa" id="XM_022813170">
    <property type="protein sequence ID" value="XP_022668905"/>
    <property type="gene ID" value="LOC111253554"/>
</dbReference>
<name>A0A7M7KPS1_VARDE</name>
<dbReference type="CTD" id="4998"/>
<evidence type="ECO:0000256" key="11">
    <source>
        <dbReference type="RuleBase" id="RU365058"/>
    </source>
</evidence>
<dbReference type="InterPro" id="IPR015163">
    <property type="entry name" value="Cdc6_C"/>
</dbReference>
<keyword evidence="5" id="KW-0479">Metal-binding</keyword>
<keyword evidence="15" id="KW-1185">Reference proteome</keyword>
<dbReference type="Gene3D" id="3.40.50.300">
    <property type="entry name" value="P-loop containing nucleotide triphosphate hydrolases"/>
    <property type="match status" value="1"/>
</dbReference>
<dbReference type="OrthoDB" id="1926878at2759"/>
<dbReference type="InterPro" id="IPR043151">
    <property type="entry name" value="BAH_sf"/>
</dbReference>
<dbReference type="SMART" id="SM01074">
    <property type="entry name" value="Cdc6_C"/>
    <property type="match status" value="1"/>
</dbReference>
<dbReference type="CDD" id="cd00009">
    <property type="entry name" value="AAA"/>
    <property type="match status" value="1"/>
</dbReference>